<evidence type="ECO:0000313" key="1">
    <source>
        <dbReference type="EMBL" id="CAG8852281.1"/>
    </source>
</evidence>
<evidence type="ECO:0000313" key="2">
    <source>
        <dbReference type="Proteomes" id="UP000789920"/>
    </source>
</evidence>
<feature type="non-terminal residue" evidence="1">
    <location>
        <position position="43"/>
    </location>
</feature>
<dbReference type="EMBL" id="CAJVQC010181063">
    <property type="protein sequence ID" value="CAG8852281.1"/>
    <property type="molecule type" value="Genomic_DNA"/>
</dbReference>
<gene>
    <name evidence="1" type="ORF">RPERSI_LOCUS36997</name>
</gene>
<accession>A0ACA9SZS1</accession>
<proteinExistence type="predicted"/>
<reference evidence="1" key="1">
    <citation type="submission" date="2021-06" db="EMBL/GenBank/DDBJ databases">
        <authorList>
            <person name="Kallberg Y."/>
            <person name="Tangrot J."/>
            <person name="Rosling A."/>
        </authorList>
    </citation>
    <scope>NUCLEOTIDE SEQUENCE</scope>
    <source>
        <strain evidence="1">MA461A</strain>
    </source>
</reference>
<dbReference type="Proteomes" id="UP000789920">
    <property type="component" value="Unassembled WGS sequence"/>
</dbReference>
<keyword evidence="2" id="KW-1185">Reference proteome</keyword>
<feature type="non-terminal residue" evidence="1">
    <location>
        <position position="1"/>
    </location>
</feature>
<name>A0ACA9SZS1_9GLOM</name>
<sequence length="43" mass="4787">NENVITVIEHVTHVMTLYVPATAKSSQQEVARFTQTASNNNDK</sequence>
<protein>
    <submittedName>
        <fullName evidence="1">21063_t:CDS:1</fullName>
    </submittedName>
</protein>
<comment type="caution">
    <text evidence="1">The sequence shown here is derived from an EMBL/GenBank/DDBJ whole genome shotgun (WGS) entry which is preliminary data.</text>
</comment>
<organism evidence="1 2">
    <name type="scientific">Racocetra persica</name>
    <dbReference type="NCBI Taxonomy" id="160502"/>
    <lineage>
        <taxon>Eukaryota</taxon>
        <taxon>Fungi</taxon>
        <taxon>Fungi incertae sedis</taxon>
        <taxon>Mucoromycota</taxon>
        <taxon>Glomeromycotina</taxon>
        <taxon>Glomeromycetes</taxon>
        <taxon>Diversisporales</taxon>
        <taxon>Gigasporaceae</taxon>
        <taxon>Racocetra</taxon>
    </lineage>
</organism>